<evidence type="ECO:0008006" key="3">
    <source>
        <dbReference type="Google" id="ProtNLM"/>
    </source>
</evidence>
<name>A0A317JRB1_9ACTN</name>
<evidence type="ECO:0000313" key="1">
    <source>
        <dbReference type="EMBL" id="PWU43326.1"/>
    </source>
</evidence>
<gene>
    <name evidence="1" type="ORF">DLJ46_31975</name>
</gene>
<feature type="non-terminal residue" evidence="1">
    <location>
        <position position="1"/>
    </location>
</feature>
<evidence type="ECO:0000313" key="2">
    <source>
        <dbReference type="Proteomes" id="UP000245683"/>
    </source>
</evidence>
<dbReference type="AlphaFoldDB" id="A0A317JRB1"/>
<sequence>STSRRQRQMCRRDRARPAHVVEFAPPRNMAIGPETPWGIAAPLTDLLPGTSTVRYAEDDVPADPTAGAVGRPVVLLVRDLHRHDWMRAAVARSLAARPDAVVVELGVPELVTGAVHVATHGATRAAARAAAELLTGAR</sequence>
<dbReference type="Proteomes" id="UP000245683">
    <property type="component" value="Unassembled WGS sequence"/>
</dbReference>
<proteinExistence type="predicted"/>
<organism evidence="1 2">
    <name type="scientific">Micromonospora globispora</name>
    <dbReference type="NCBI Taxonomy" id="1450148"/>
    <lineage>
        <taxon>Bacteria</taxon>
        <taxon>Bacillati</taxon>
        <taxon>Actinomycetota</taxon>
        <taxon>Actinomycetes</taxon>
        <taxon>Micromonosporales</taxon>
        <taxon>Micromonosporaceae</taxon>
        <taxon>Micromonospora</taxon>
    </lineage>
</organism>
<protein>
    <recommendedName>
        <fullName evidence="3">Sugar hydrolase</fullName>
    </recommendedName>
</protein>
<accession>A0A317JRB1</accession>
<keyword evidence="2" id="KW-1185">Reference proteome</keyword>
<comment type="caution">
    <text evidence="1">The sequence shown here is derived from an EMBL/GenBank/DDBJ whole genome shotgun (WGS) entry which is preliminary data.</text>
</comment>
<reference evidence="2" key="1">
    <citation type="submission" date="2018-05" db="EMBL/GenBank/DDBJ databases">
        <title>Micromonospora globispora sp. nov. and Micromonospora rugosa sp. nov., isolated from marine sediment.</title>
        <authorList>
            <person name="Carro L."/>
            <person name="Aysel V."/>
            <person name="Cetin D."/>
            <person name="Igual J.M."/>
            <person name="Klenk H.-P."/>
            <person name="Trujillo M.E."/>
            <person name="Sahin N."/>
        </authorList>
    </citation>
    <scope>NUCLEOTIDE SEQUENCE [LARGE SCALE GENOMIC DNA]</scope>
    <source>
        <strain evidence="2">S2904</strain>
    </source>
</reference>
<dbReference type="EMBL" id="QGSV01000458">
    <property type="protein sequence ID" value="PWU43326.1"/>
    <property type="molecule type" value="Genomic_DNA"/>
</dbReference>